<dbReference type="Proteomes" id="UP000813462">
    <property type="component" value="Unassembled WGS sequence"/>
</dbReference>
<proteinExistence type="predicted"/>
<feature type="compositionally biased region" description="Basic and acidic residues" evidence="1">
    <location>
        <begin position="231"/>
        <end position="241"/>
    </location>
</feature>
<feature type="compositionally biased region" description="Basic and acidic residues" evidence="1">
    <location>
        <begin position="209"/>
        <end position="218"/>
    </location>
</feature>
<accession>A0A978VFD2</accession>
<feature type="region of interest" description="Disordered" evidence="1">
    <location>
        <begin position="45"/>
        <end position="69"/>
    </location>
</feature>
<sequence>MDKKCKSWNNDASLTEEGTNLLLDDLESLHNKIKLINLGTGVIQNSVGGKSTRESQSVSNPSNVRAKGCGKRIKSTKEITSTKRRLCHGCGLRGQTHDKRNCLKLLKRRGIFDTLSKEELKLDEGDPSINHRKEDDLAGKTKSPVQPVDFGTKPETVAVNPSHEATIHRTVMNRTWSGECNAQNPKPKEQESIVVDSPVSEGSPCKTHSSSDQDIGKDFGCDNFIEKGEVTRMGEENHDNQKGSVQSESSKDFLTKDLETPCFQIWFFKRIR</sequence>
<organism evidence="2 3">
    <name type="scientific">Ziziphus jujuba var. spinosa</name>
    <dbReference type="NCBI Taxonomy" id="714518"/>
    <lineage>
        <taxon>Eukaryota</taxon>
        <taxon>Viridiplantae</taxon>
        <taxon>Streptophyta</taxon>
        <taxon>Embryophyta</taxon>
        <taxon>Tracheophyta</taxon>
        <taxon>Spermatophyta</taxon>
        <taxon>Magnoliopsida</taxon>
        <taxon>eudicotyledons</taxon>
        <taxon>Gunneridae</taxon>
        <taxon>Pentapetalae</taxon>
        <taxon>rosids</taxon>
        <taxon>fabids</taxon>
        <taxon>Rosales</taxon>
        <taxon>Rhamnaceae</taxon>
        <taxon>Paliureae</taxon>
        <taxon>Ziziphus</taxon>
    </lineage>
</organism>
<feature type="region of interest" description="Disordered" evidence="1">
    <location>
        <begin position="231"/>
        <end position="251"/>
    </location>
</feature>
<gene>
    <name evidence="2" type="ORF">FEM48_Zijuj05G0145200</name>
</gene>
<feature type="region of interest" description="Disordered" evidence="1">
    <location>
        <begin position="125"/>
        <end position="156"/>
    </location>
</feature>
<dbReference type="EMBL" id="JAEACU010000005">
    <property type="protein sequence ID" value="KAH7529071.1"/>
    <property type="molecule type" value="Genomic_DNA"/>
</dbReference>
<evidence type="ECO:0000313" key="3">
    <source>
        <dbReference type="Proteomes" id="UP000813462"/>
    </source>
</evidence>
<feature type="compositionally biased region" description="Basic and acidic residues" evidence="1">
    <location>
        <begin position="125"/>
        <end position="139"/>
    </location>
</feature>
<evidence type="ECO:0000313" key="2">
    <source>
        <dbReference type="EMBL" id="KAH7529071.1"/>
    </source>
</evidence>
<name>A0A978VFD2_ZIZJJ</name>
<reference evidence="2" key="1">
    <citation type="journal article" date="2021" name="Front. Plant Sci.">
        <title>Chromosome-Scale Genome Assembly for Chinese Sour Jujube and Insights Into Its Genome Evolution and Domestication Signature.</title>
        <authorList>
            <person name="Shen L.-Y."/>
            <person name="Luo H."/>
            <person name="Wang X.-L."/>
            <person name="Wang X.-M."/>
            <person name="Qiu X.-J."/>
            <person name="Liu H."/>
            <person name="Zhou S.-S."/>
            <person name="Jia K.-H."/>
            <person name="Nie S."/>
            <person name="Bao Y.-T."/>
            <person name="Zhang R.-G."/>
            <person name="Yun Q.-Z."/>
            <person name="Chai Y.-H."/>
            <person name="Lu J.-Y."/>
            <person name="Li Y."/>
            <person name="Zhao S.-W."/>
            <person name="Mao J.-F."/>
            <person name="Jia S.-G."/>
            <person name="Mao Y.-M."/>
        </authorList>
    </citation>
    <scope>NUCLEOTIDE SEQUENCE</scope>
    <source>
        <strain evidence="2">AT0</strain>
        <tissue evidence="2">Leaf</tissue>
    </source>
</reference>
<protein>
    <submittedName>
        <fullName evidence="2">Uncharacterized protein</fullName>
    </submittedName>
</protein>
<feature type="compositionally biased region" description="Polar residues" evidence="1">
    <location>
        <begin position="45"/>
        <end position="63"/>
    </location>
</feature>
<comment type="caution">
    <text evidence="2">The sequence shown here is derived from an EMBL/GenBank/DDBJ whole genome shotgun (WGS) entry which is preliminary data.</text>
</comment>
<feature type="region of interest" description="Disordered" evidence="1">
    <location>
        <begin position="198"/>
        <end position="218"/>
    </location>
</feature>
<dbReference type="AlphaFoldDB" id="A0A978VFD2"/>
<evidence type="ECO:0000256" key="1">
    <source>
        <dbReference type="SAM" id="MobiDB-lite"/>
    </source>
</evidence>